<dbReference type="Pfam" id="PF03309">
    <property type="entry name" value="Pan_kinase"/>
    <property type="match status" value="1"/>
</dbReference>
<dbReference type="STRING" id="631362.Thi970DRAFT_00112"/>
<comment type="pathway">
    <text evidence="4 16">Cofactor biosynthesis; coenzyme A biosynthesis; CoA from (R)-pantothenate: step 1/5.</text>
</comment>
<evidence type="ECO:0000256" key="16">
    <source>
        <dbReference type="HAMAP-Rule" id="MF_01274"/>
    </source>
</evidence>
<keyword evidence="9 16" id="KW-0547">Nucleotide-binding</keyword>
<evidence type="ECO:0000256" key="7">
    <source>
        <dbReference type="ARBA" id="ARBA00022490"/>
    </source>
</evidence>
<organism evidence="17 18">
    <name type="scientific">Thiorhodovibrio frisius</name>
    <dbReference type="NCBI Taxonomy" id="631362"/>
    <lineage>
        <taxon>Bacteria</taxon>
        <taxon>Pseudomonadati</taxon>
        <taxon>Pseudomonadota</taxon>
        <taxon>Gammaproteobacteria</taxon>
        <taxon>Chromatiales</taxon>
        <taxon>Chromatiaceae</taxon>
        <taxon>Thiorhodovibrio</taxon>
    </lineage>
</organism>
<dbReference type="InterPro" id="IPR043129">
    <property type="entry name" value="ATPase_NBD"/>
</dbReference>
<accession>H8YVN6</accession>
<proteinExistence type="inferred from homology"/>
<feature type="binding site" evidence="16">
    <location>
        <begin position="100"/>
        <end position="103"/>
    </location>
    <ligand>
        <name>substrate</name>
    </ligand>
</feature>
<comment type="caution">
    <text evidence="16">Lacks conserved residue(s) required for the propagation of feature annotation.</text>
</comment>
<dbReference type="EMBL" id="JH603163">
    <property type="protein sequence ID" value="EIC23976.1"/>
    <property type="molecule type" value="Genomic_DNA"/>
</dbReference>
<dbReference type="GO" id="GO:0004594">
    <property type="term" value="F:pantothenate kinase activity"/>
    <property type="evidence" value="ECO:0007669"/>
    <property type="project" value="UniProtKB-UniRule"/>
</dbReference>
<feature type="active site" description="Proton acceptor" evidence="16">
    <location>
        <position position="102"/>
    </location>
</feature>
<dbReference type="eggNOG" id="COG1521">
    <property type="taxonomic scope" value="Bacteria"/>
</dbReference>
<keyword evidence="11 16" id="KW-0067">ATP-binding</keyword>
<comment type="subunit">
    <text evidence="5 16">Homodimer.</text>
</comment>
<comment type="catalytic activity">
    <reaction evidence="1 16">
        <text>(R)-pantothenate + ATP = (R)-4'-phosphopantothenate + ADP + H(+)</text>
        <dbReference type="Rhea" id="RHEA:16373"/>
        <dbReference type="ChEBI" id="CHEBI:10986"/>
        <dbReference type="ChEBI" id="CHEBI:15378"/>
        <dbReference type="ChEBI" id="CHEBI:29032"/>
        <dbReference type="ChEBI" id="CHEBI:30616"/>
        <dbReference type="ChEBI" id="CHEBI:456216"/>
        <dbReference type="EC" id="2.7.1.33"/>
    </reaction>
</comment>
<evidence type="ECO:0000256" key="9">
    <source>
        <dbReference type="ARBA" id="ARBA00022741"/>
    </source>
</evidence>
<comment type="cofactor">
    <cofactor evidence="16">
        <name>NH4(+)</name>
        <dbReference type="ChEBI" id="CHEBI:28938"/>
    </cofactor>
    <cofactor evidence="16">
        <name>K(+)</name>
        <dbReference type="ChEBI" id="CHEBI:29103"/>
    </cofactor>
    <text evidence="16">A monovalent cation. Ammonium or potassium.</text>
</comment>
<dbReference type="GO" id="GO:0005524">
    <property type="term" value="F:ATP binding"/>
    <property type="evidence" value="ECO:0007669"/>
    <property type="project" value="UniProtKB-UniRule"/>
</dbReference>
<keyword evidence="13 16" id="KW-0173">Coenzyme A biosynthesis</keyword>
<evidence type="ECO:0000256" key="3">
    <source>
        <dbReference type="ARBA" id="ARBA00004496"/>
    </source>
</evidence>
<reference evidence="17 18" key="2">
    <citation type="submission" date="2011-11" db="EMBL/GenBank/DDBJ databases">
        <authorList>
            <consortium name="US DOE Joint Genome Institute"/>
            <person name="Lucas S."/>
            <person name="Han J."/>
            <person name="Lapidus A."/>
            <person name="Cheng J.-F."/>
            <person name="Goodwin L."/>
            <person name="Pitluck S."/>
            <person name="Peters L."/>
            <person name="Ovchinnikova G."/>
            <person name="Zhang X."/>
            <person name="Detter J.C."/>
            <person name="Han C."/>
            <person name="Tapia R."/>
            <person name="Land M."/>
            <person name="Hauser L."/>
            <person name="Kyrpides N."/>
            <person name="Ivanova N."/>
            <person name="Pagani I."/>
            <person name="Vogl K."/>
            <person name="Liu Z."/>
            <person name="Overmann J."/>
            <person name="Frigaard N.-U."/>
            <person name="Bryant D."/>
            <person name="Woyke T."/>
        </authorList>
    </citation>
    <scope>NUCLEOTIDE SEQUENCE [LARGE SCALE GENOMIC DNA]</scope>
    <source>
        <strain evidence="17 18">970</strain>
    </source>
</reference>
<protein>
    <recommendedName>
        <fullName evidence="15 16">Type III pantothenate kinase</fullName>
        <ecNumber evidence="6 16">2.7.1.33</ecNumber>
    </recommendedName>
    <alternativeName>
        <fullName evidence="16">PanK-III</fullName>
    </alternativeName>
    <alternativeName>
        <fullName evidence="16">Pantothenic acid kinase</fullName>
    </alternativeName>
</protein>
<evidence type="ECO:0000256" key="5">
    <source>
        <dbReference type="ARBA" id="ARBA00011738"/>
    </source>
</evidence>
<keyword evidence="8 16" id="KW-0808">Transferase</keyword>
<dbReference type="Proteomes" id="UP000002964">
    <property type="component" value="Unassembled WGS sequence"/>
</dbReference>
<dbReference type="AlphaFoldDB" id="H8YVN6"/>
<evidence type="ECO:0000256" key="11">
    <source>
        <dbReference type="ARBA" id="ARBA00022840"/>
    </source>
</evidence>
<dbReference type="HAMAP" id="MF_01274">
    <property type="entry name" value="Pantothen_kinase_3"/>
    <property type="match status" value="1"/>
</dbReference>
<dbReference type="PANTHER" id="PTHR34265">
    <property type="entry name" value="TYPE III PANTOTHENATE KINASE"/>
    <property type="match status" value="1"/>
</dbReference>
<evidence type="ECO:0000256" key="2">
    <source>
        <dbReference type="ARBA" id="ARBA00001958"/>
    </source>
</evidence>
<evidence type="ECO:0000313" key="17">
    <source>
        <dbReference type="EMBL" id="EIC23976.1"/>
    </source>
</evidence>
<comment type="cofactor">
    <cofactor evidence="2">
        <name>K(+)</name>
        <dbReference type="ChEBI" id="CHEBI:29103"/>
    </cofactor>
</comment>
<evidence type="ECO:0000256" key="1">
    <source>
        <dbReference type="ARBA" id="ARBA00001206"/>
    </source>
</evidence>
<dbReference type="CDD" id="cd24015">
    <property type="entry name" value="ASKHA_NBD_PanK-III"/>
    <property type="match status" value="1"/>
</dbReference>
<keyword evidence="12 16" id="KW-0630">Potassium</keyword>
<dbReference type="EC" id="2.7.1.33" evidence="6 16"/>
<sequence>MQLIIDIGNTSIKWALWDGHTLSDMHRARHHSALPIDLLAAWESLEDIGKVRACNVGPDTVKEAITHISETLWQQSPHFINLDPTHSPVHIAYPDPSRLGVDRWLSLCAAHRLYPGPKLIMHIGTAITYDALLGDGQHLGGHILPGIEALRAALFSTTQIPPEDRTDPGNTLWGTNTGQCIAAACLHAPAALADRLWHQLRKQSASTPRLLITGGDAERLSPLLTHPSFHHPDLVLQGIVQQQ</sequence>
<comment type="subcellular location">
    <subcellularLocation>
        <location evidence="3 16">Cytoplasm</location>
    </subcellularLocation>
</comment>
<feature type="binding site" evidence="16">
    <location>
        <position position="177"/>
    </location>
    <ligand>
        <name>substrate</name>
    </ligand>
</feature>
<dbReference type="NCBIfam" id="TIGR00671">
    <property type="entry name" value="baf"/>
    <property type="match status" value="1"/>
</dbReference>
<gene>
    <name evidence="16" type="primary">coaX</name>
    <name evidence="17" type="ORF">Thi970DRAFT_00112</name>
</gene>
<dbReference type="UniPathway" id="UPA00241">
    <property type="reaction ID" value="UER00352"/>
</dbReference>
<evidence type="ECO:0000256" key="12">
    <source>
        <dbReference type="ARBA" id="ARBA00022958"/>
    </source>
</evidence>
<keyword evidence="10 16" id="KW-0418">Kinase</keyword>
<dbReference type="InterPro" id="IPR004619">
    <property type="entry name" value="Type_III_PanK"/>
</dbReference>
<evidence type="ECO:0000313" key="18">
    <source>
        <dbReference type="Proteomes" id="UP000002964"/>
    </source>
</evidence>
<comment type="function">
    <text evidence="16">Catalyzes the phosphorylation of pantothenate (Pan), the first step in CoA biosynthesis.</text>
</comment>
<evidence type="ECO:0000256" key="4">
    <source>
        <dbReference type="ARBA" id="ARBA00005225"/>
    </source>
</evidence>
<comment type="similarity">
    <text evidence="14 16">Belongs to the type III pantothenate kinase family.</text>
</comment>
<dbReference type="PANTHER" id="PTHR34265:SF1">
    <property type="entry name" value="TYPE III PANTOTHENATE KINASE"/>
    <property type="match status" value="1"/>
</dbReference>
<evidence type="ECO:0000256" key="10">
    <source>
        <dbReference type="ARBA" id="ARBA00022777"/>
    </source>
</evidence>
<feature type="binding site" evidence="16">
    <location>
        <position position="93"/>
    </location>
    <ligand>
        <name>substrate</name>
    </ligand>
</feature>
<dbReference type="RefSeq" id="WP_009146599.1">
    <property type="nucleotide sequence ID" value="NZ_CP121471.1"/>
</dbReference>
<keyword evidence="18" id="KW-1185">Reference proteome</keyword>
<evidence type="ECO:0000256" key="13">
    <source>
        <dbReference type="ARBA" id="ARBA00022993"/>
    </source>
</evidence>
<feature type="binding site" evidence="16">
    <location>
        <position position="125"/>
    </location>
    <ligand>
        <name>ATP</name>
        <dbReference type="ChEBI" id="CHEBI:30616"/>
    </ligand>
</feature>
<feature type="binding site" evidence="16">
    <location>
        <begin position="6"/>
        <end position="13"/>
    </location>
    <ligand>
        <name>ATP</name>
        <dbReference type="ChEBI" id="CHEBI:30616"/>
    </ligand>
</feature>
<reference evidence="18" key="1">
    <citation type="submission" date="2011-06" db="EMBL/GenBank/DDBJ databases">
        <authorList>
            <consortium name="US DOE Joint Genome Institute (JGI-PGF)"/>
            <person name="Lucas S."/>
            <person name="Han J."/>
            <person name="Lapidus A."/>
            <person name="Cheng J.-F."/>
            <person name="Goodwin L."/>
            <person name="Pitluck S."/>
            <person name="Peters L."/>
            <person name="Land M.L."/>
            <person name="Hauser L."/>
            <person name="Vogl K."/>
            <person name="Liu Z."/>
            <person name="Overmann J."/>
            <person name="Frigaard N.-U."/>
            <person name="Bryant D.A."/>
            <person name="Woyke T.J."/>
        </authorList>
    </citation>
    <scope>NUCLEOTIDE SEQUENCE [LARGE SCALE GENOMIC DNA]</scope>
    <source>
        <strain evidence="18">970</strain>
    </source>
</reference>
<evidence type="ECO:0000256" key="6">
    <source>
        <dbReference type="ARBA" id="ARBA00012102"/>
    </source>
</evidence>
<dbReference type="HOGENOM" id="CLU_066627_0_0_6"/>
<dbReference type="Gene3D" id="3.30.420.40">
    <property type="match status" value="2"/>
</dbReference>
<dbReference type="GO" id="GO:0005737">
    <property type="term" value="C:cytoplasm"/>
    <property type="evidence" value="ECO:0007669"/>
    <property type="project" value="UniProtKB-SubCell"/>
</dbReference>
<name>H8YVN6_9GAMM</name>
<evidence type="ECO:0000256" key="8">
    <source>
        <dbReference type="ARBA" id="ARBA00022679"/>
    </source>
</evidence>
<evidence type="ECO:0000256" key="15">
    <source>
        <dbReference type="ARBA" id="ARBA00040883"/>
    </source>
</evidence>
<dbReference type="GO" id="GO:0015937">
    <property type="term" value="P:coenzyme A biosynthetic process"/>
    <property type="evidence" value="ECO:0007669"/>
    <property type="project" value="UniProtKB-UniRule"/>
</dbReference>
<keyword evidence="7 16" id="KW-0963">Cytoplasm</keyword>
<evidence type="ECO:0000256" key="14">
    <source>
        <dbReference type="ARBA" id="ARBA00038036"/>
    </source>
</evidence>
<dbReference type="SUPFAM" id="SSF53067">
    <property type="entry name" value="Actin-like ATPase domain"/>
    <property type="match status" value="2"/>
</dbReference>